<dbReference type="EMBL" id="NKXS01004931">
    <property type="protein sequence ID" value="PIN05024.1"/>
    <property type="molecule type" value="Genomic_DNA"/>
</dbReference>
<evidence type="ECO:0000313" key="1">
    <source>
        <dbReference type="EMBL" id="PIN05024.1"/>
    </source>
</evidence>
<dbReference type="AlphaFoldDB" id="A0A2G9GI99"/>
<dbReference type="OrthoDB" id="692882at2759"/>
<evidence type="ECO:0000313" key="2">
    <source>
        <dbReference type="Proteomes" id="UP000231279"/>
    </source>
</evidence>
<name>A0A2G9GI99_9LAMI</name>
<dbReference type="Gene3D" id="3.30.70.100">
    <property type="match status" value="1"/>
</dbReference>
<sequence length="110" mass="12074">MTQKIVLGLSMDGKRCLPKGLKCLIYVLKMILPYEIIWKKRTNSPAKIRVEAMKTAVTCPGVASVAIQGAEKNEMVVIGEGIDACNLAKLLRRDVSFAQVLSVEPEGEKK</sequence>
<gene>
    <name evidence="1" type="ORF">CDL12_22438</name>
</gene>
<dbReference type="PANTHER" id="PTHR46371">
    <property type="entry name" value="OS04G0464100 PROTEIN"/>
    <property type="match status" value="1"/>
</dbReference>
<comment type="caution">
    <text evidence="1">The sequence shown here is derived from an EMBL/GenBank/DDBJ whole genome shotgun (WGS) entry which is preliminary data.</text>
</comment>
<dbReference type="Proteomes" id="UP000231279">
    <property type="component" value="Unassembled WGS sequence"/>
</dbReference>
<dbReference type="STRING" id="429701.A0A2G9GI99"/>
<proteinExistence type="predicted"/>
<keyword evidence="2" id="KW-1185">Reference proteome</keyword>
<protein>
    <recommendedName>
        <fullName evidence="3">Copper chaperone</fullName>
    </recommendedName>
</protein>
<organism evidence="1 2">
    <name type="scientific">Handroanthus impetiginosus</name>
    <dbReference type="NCBI Taxonomy" id="429701"/>
    <lineage>
        <taxon>Eukaryota</taxon>
        <taxon>Viridiplantae</taxon>
        <taxon>Streptophyta</taxon>
        <taxon>Embryophyta</taxon>
        <taxon>Tracheophyta</taxon>
        <taxon>Spermatophyta</taxon>
        <taxon>Magnoliopsida</taxon>
        <taxon>eudicotyledons</taxon>
        <taxon>Gunneridae</taxon>
        <taxon>Pentapetalae</taxon>
        <taxon>asterids</taxon>
        <taxon>lamiids</taxon>
        <taxon>Lamiales</taxon>
        <taxon>Bignoniaceae</taxon>
        <taxon>Crescentiina</taxon>
        <taxon>Tabebuia alliance</taxon>
        <taxon>Handroanthus</taxon>
    </lineage>
</organism>
<reference evidence="2" key="1">
    <citation type="journal article" date="2018" name="Gigascience">
        <title>Genome assembly of the Pink Ipe (Handroanthus impetiginosus, Bignoniaceae), a highly valued, ecologically keystone Neotropical timber forest tree.</title>
        <authorList>
            <person name="Silva-Junior O.B."/>
            <person name="Grattapaglia D."/>
            <person name="Novaes E."/>
            <person name="Collevatti R.G."/>
        </authorList>
    </citation>
    <scope>NUCLEOTIDE SEQUENCE [LARGE SCALE GENOMIC DNA]</scope>
    <source>
        <strain evidence="2">cv. UFG-1</strain>
    </source>
</reference>
<accession>A0A2G9GI99</accession>
<evidence type="ECO:0008006" key="3">
    <source>
        <dbReference type="Google" id="ProtNLM"/>
    </source>
</evidence>
<dbReference type="InterPro" id="IPR044296">
    <property type="entry name" value="HIPP46"/>
</dbReference>